<comment type="caution">
    <text evidence="3">The sequence shown here is derived from an EMBL/GenBank/DDBJ whole genome shotgun (WGS) entry which is preliminary data.</text>
</comment>
<accession>A0A1Y1YGR8</accession>
<dbReference type="InterPro" id="IPR003903">
    <property type="entry name" value="UIM_dom"/>
</dbReference>
<dbReference type="EMBL" id="MCFA01000239">
    <property type="protein sequence ID" value="ORX97177.1"/>
    <property type="molecule type" value="Genomic_DNA"/>
</dbReference>
<dbReference type="InterPro" id="IPR010730">
    <property type="entry name" value="HET"/>
</dbReference>
<gene>
    <name evidence="3" type="ORF">BCR34DRAFT_607380</name>
</gene>
<feature type="region of interest" description="Disordered" evidence="1">
    <location>
        <begin position="424"/>
        <end position="453"/>
    </location>
</feature>
<dbReference type="PROSITE" id="PS50330">
    <property type="entry name" value="UIM"/>
    <property type="match status" value="1"/>
</dbReference>
<sequence>MERCTLCNDLEKKDVDDVRLGFDFTPYQLIQSSSSQRCVWCSVILGGLRQFSAQDWSFENDVRRVYVRCCTPLQNMYRSSLIAEVFFQNDRPKVEVEIYRPGATGWRAILPRPSISGHPLSLQGLSWVYTLLEICSKSHALCQSTALPQLPKRVLKIGCREDGTLTIRLFEPREEYEKYAALSHCWGKEQICTTTTLNYAKHLNDIPWSMIPKTFRDAISYVSKLSIQYVWIDSLCIVQDNAEDWDVESSKMADVYSNAYLTLAATSSPGGSQGCFTEEHRPFDNSGIDYSEDEGTKLRQFAIRKPLKHWHNLPPRLQIEPFPLLSRAWVFQERLLSPRFLHFCEEELVWECRQLSICECGNISSDSSPSKDYYVTLRESEKAQALVSITQASLSRLLAPQLQQDENEEDEDLELALALKMSLQQEDKESPEVVGDSKGRDASDPTPELGHHHDTLPVAIKAKEKLSPIARHFHRLVEQYSALRLTKASDILPALSGISQKMSHLRGDFLAGLWADSIGFDLLWRVENLSLRDPSPSRARSPSWSWIAAEGAVAYWDNIMNFEASETGSKDIAARWCREQGLQPLGWNLQSIKACVQVKGKNPYGEVASALLEVEGSAATATLRYSRDQPFKYLLHRHGQIPFFADYFLMAPGQHMIPEKTELTLLLVHPEVSLVLKETFVPVIGRAWERVGIARLSEDMLRLWKVHWMFGAQVEKFTII</sequence>
<evidence type="ECO:0000256" key="1">
    <source>
        <dbReference type="SAM" id="MobiDB-lite"/>
    </source>
</evidence>
<dbReference type="Pfam" id="PF06985">
    <property type="entry name" value="HET"/>
    <property type="match status" value="1"/>
</dbReference>
<protein>
    <submittedName>
        <fullName evidence="3">Heterokaryon incompatibility protein-domain-containing protein</fullName>
    </submittedName>
</protein>
<dbReference type="Proteomes" id="UP000193144">
    <property type="component" value="Unassembled WGS sequence"/>
</dbReference>
<reference evidence="3 4" key="1">
    <citation type="submission" date="2016-07" db="EMBL/GenBank/DDBJ databases">
        <title>Pervasive Adenine N6-methylation of Active Genes in Fungi.</title>
        <authorList>
            <consortium name="DOE Joint Genome Institute"/>
            <person name="Mondo S.J."/>
            <person name="Dannebaum R.O."/>
            <person name="Kuo R.C."/>
            <person name="Labutti K."/>
            <person name="Haridas S."/>
            <person name="Kuo A."/>
            <person name="Salamov A."/>
            <person name="Ahrendt S.R."/>
            <person name="Lipzen A."/>
            <person name="Sullivan W."/>
            <person name="Andreopoulos W.B."/>
            <person name="Clum A."/>
            <person name="Lindquist E."/>
            <person name="Daum C."/>
            <person name="Ramamoorthy G.K."/>
            <person name="Gryganskyi A."/>
            <person name="Culley D."/>
            <person name="Magnuson J.K."/>
            <person name="James T.Y."/>
            <person name="O'Malley M.A."/>
            <person name="Stajich J.E."/>
            <person name="Spatafora J.W."/>
            <person name="Visel A."/>
            <person name="Grigoriev I.V."/>
        </authorList>
    </citation>
    <scope>NUCLEOTIDE SEQUENCE [LARGE SCALE GENOMIC DNA]</scope>
    <source>
        <strain evidence="3 4">CBS 115471</strain>
    </source>
</reference>
<proteinExistence type="predicted"/>
<dbReference type="PANTHER" id="PTHR33112">
    <property type="entry name" value="DOMAIN PROTEIN, PUTATIVE-RELATED"/>
    <property type="match status" value="1"/>
</dbReference>
<evidence type="ECO:0000259" key="2">
    <source>
        <dbReference type="Pfam" id="PF06985"/>
    </source>
</evidence>
<dbReference type="PANTHER" id="PTHR33112:SF13">
    <property type="entry name" value="HETEROKARYON INCOMPATIBILITY DOMAIN-CONTAINING PROTEIN"/>
    <property type="match status" value="1"/>
</dbReference>
<feature type="domain" description="Heterokaryon incompatibility" evidence="2">
    <location>
        <begin position="179"/>
        <end position="333"/>
    </location>
</feature>
<dbReference type="AlphaFoldDB" id="A0A1Y1YGR8"/>
<dbReference type="OrthoDB" id="5347061at2759"/>
<feature type="compositionally biased region" description="Basic and acidic residues" evidence="1">
    <location>
        <begin position="425"/>
        <end position="453"/>
    </location>
</feature>
<dbReference type="STRING" id="1231657.A0A1Y1YGR8"/>
<organism evidence="3 4">
    <name type="scientific">Clohesyomyces aquaticus</name>
    <dbReference type="NCBI Taxonomy" id="1231657"/>
    <lineage>
        <taxon>Eukaryota</taxon>
        <taxon>Fungi</taxon>
        <taxon>Dikarya</taxon>
        <taxon>Ascomycota</taxon>
        <taxon>Pezizomycotina</taxon>
        <taxon>Dothideomycetes</taxon>
        <taxon>Pleosporomycetidae</taxon>
        <taxon>Pleosporales</taxon>
        <taxon>Lindgomycetaceae</taxon>
        <taxon>Clohesyomyces</taxon>
    </lineage>
</organism>
<name>A0A1Y1YGR8_9PLEO</name>
<evidence type="ECO:0000313" key="4">
    <source>
        <dbReference type="Proteomes" id="UP000193144"/>
    </source>
</evidence>
<keyword evidence="4" id="KW-1185">Reference proteome</keyword>
<evidence type="ECO:0000313" key="3">
    <source>
        <dbReference type="EMBL" id="ORX97177.1"/>
    </source>
</evidence>